<comment type="caution">
    <text evidence="1">The sequence shown here is derived from an EMBL/GenBank/DDBJ whole genome shotgun (WGS) entry which is preliminary data.</text>
</comment>
<dbReference type="InterPro" id="IPR051291">
    <property type="entry name" value="CIMAP"/>
</dbReference>
<dbReference type="AlphaFoldDB" id="A0A1D2NIH1"/>
<evidence type="ECO:0000313" key="2">
    <source>
        <dbReference type="Proteomes" id="UP000094527"/>
    </source>
</evidence>
<accession>A0A1D2NIH1</accession>
<name>A0A1D2NIH1_ORCCI</name>
<dbReference type="PANTHER" id="PTHR21580">
    <property type="entry name" value="SHIPPO-1-RELATED"/>
    <property type="match status" value="1"/>
</dbReference>
<sequence>MPNNSKYHYERKPTLTFYERGPGPAGYTLPPLVGKPRHGLTHRINPEYSMGLKLDSAFIRRNIGPGAAAYLIPQNLKANGYFAGFKYTCRQKMPLIDKRVVPPPNMYNLPNIDRYRHKAPTHYIGARTPLINKKVSPAPNTYILPPAIGPRIPDKLAAAECTLKGVRKSKELDQSPGPIYDIGKPELVKPKGPAFTMRIKWKELQNLCEAGPASYTPLFPPPCPCKTPVKGWALGTRYNDFTGVFRTQCDRSRYEPLD</sequence>
<gene>
    <name evidence="1" type="ORF">Ocin01_01582</name>
</gene>
<dbReference type="OrthoDB" id="429991at2759"/>
<dbReference type="EMBL" id="LJIJ01000030">
    <property type="protein sequence ID" value="ODN05063.1"/>
    <property type="molecule type" value="Genomic_DNA"/>
</dbReference>
<protein>
    <submittedName>
        <fullName evidence="1">Outer dense fiber protein 3-B</fullName>
    </submittedName>
</protein>
<dbReference type="OMA" id="INPEYSM"/>
<dbReference type="Proteomes" id="UP000094527">
    <property type="component" value="Unassembled WGS sequence"/>
</dbReference>
<keyword evidence="2" id="KW-1185">Reference proteome</keyword>
<organism evidence="1 2">
    <name type="scientific">Orchesella cincta</name>
    <name type="common">Springtail</name>
    <name type="synonym">Podura cincta</name>
    <dbReference type="NCBI Taxonomy" id="48709"/>
    <lineage>
        <taxon>Eukaryota</taxon>
        <taxon>Metazoa</taxon>
        <taxon>Ecdysozoa</taxon>
        <taxon>Arthropoda</taxon>
        <taxon>Hexapoda</taxon>
        <taxon>Collembola</taxon>
        <taxon>Entomobryomorpha</taxon>
        <taxon>Entomobryoidea</taxon>
        <taxon>Orchesellidae</taxon>
        <taxon>Orchesellinae</taxon>
        <taxon>Orchesella</taxon>
    </lineage>
</organism>
<reference evidence="1 2" key="1">
    <citation type="journal article" date="2016" name="Genome Biol. Evol.">
        <title>Gene Family Evolution Reflects Adaptation to Soil Environmental Stressors in the Genome of the Collembolan Orchesella cincta.</title>
        <authorList>
            <person name="Faddeeva-Vakhrusheva A."/>
            <person name="Derks M.F."/>
            <person name="Anvar S.Y."/>
            <person name="Agamennone V."/>
            <person name="Suring W."/>
            <person name="Smit S."/>
            <person name="van Straalen N.M."/>
            <person name="Roelofs D."/>
        </authorList>
    </citation>
    <scope>NUCLEOTIDE SEQUENCE [LARGE SCALE GENOMIC DNA]</scope>
    <source>
        <tissue evidence="1">Mixed pool</tissue>
    </source>
</reference>
<evidence type="ECO:0000313" key="1">
    <source>
        <dbReference type="EMBL" id="ODN05063.1"/>
    </source>
</evidence>
<proteinExistence type="predicted"/>
<dbReference type="PANTHER" id="PTHR21580:SF28">
    <property type="entry name" value="BOREALIN N-TERMINAL DOMAIN-CONTAINING PROTEIN-RELATED"/>
    <property type="match status" value="1"/>
</dbReference>